<dbReference type="PANTHER" id="PTHR46268:SF6">
    <property type="entry name" value="UNIVERSAL STRESS PROTEIN UP12"/>
    <property type="match status" value="1"/>
</dbReference>
<dbReference type="SUPFAM" id="SSF52402">
    <property type="entry name" value="Adenine nucleotide alpha hydrolases-like"/>
    <property type="match status" value="2"/>
</dbReference>
<protein>
    <submittedName>
        <fullName evidence="3">Nucleotide-binding universal stress UspA family protein</fullName>
    </submittedName>
</protein>
<dbReference type="InterPro" id="IPR014729">
    <property type="entry name" value="Rossmann-like_a/b/a_fold"/>
</dbReference>
<dbReference type="RefSeq" id="WP_179479635.1">
    <property type="nucleotide sequence ID" value="NZ_JACCFW010000001.1"/>
</dbReference>
<dbReference type="Pfam" id="PF00582">
    <property type="entry name" value="Usp"/>
    <property type="match status" value="2"/>
</dbReference>
<dbReference type="CDD" id="cd00293">
    <property type="entry name" value="USP-like"/>
    <property type="match status" value="1"/>
</dbReference>
<reference evidence="3 4" key="1">
    <citation type="submission" date="2020-07" db="EMBL/GenBank/DDBJ databases">
        <title>Sequencing the genomes of 1000 actinobacteria strains.</title>
        <authorList>
            <person name="Klenk H.-P."/>
        </authorList>
    </citation>
    <scope>NUCLEOTIDE SEQUENCE [LARGE SCALE GENOMIC DNA]</scope>
    <source>
        <strain evidence="3 4">DSM 29531</strain>
    </source>
</reference>
<gene>
    <name evidence="3" type="ORF">HNR15_000986</name>
</gene>
<dbReference type="InterPro" id="IPR006015">
    <property type="entry name" value="Universal_stress_UspA"/>
</dbReference>
<dbReference type="InterPro" id="IPR006016">
    <property type="entry name" value="UspA"/>
</dbReference>
<dbReference type="Proteomes" id="UP000571817">
    <property type="component" value="Unassembled WGS sequence"/>
</dbReference>
<proteinExistence type="inferred from homology"/>
<accession>A0A853DDE7</accession>
<name>A0A853DDE7_9MICO</name>
<dbReference type="AlphaFoldDB" id="A0A853DDE7"/>
<comment type="similarity">
    <text evidence="1">Belongs to the universal stress protein A family.</text>
</comment>
<dbReference type="PANTHER" id="PTHR46268">
    <property type="entry name" value="STRESS RESPONSE PROTEIN NHAX"/>
    <property type="match status" value="1"/>
</dbReference>
<evidence type="ECO:0000313" key="3">
    <source>
        <dbReference type="EMBL" id="NYJ74023.1"/>
    </source>
</evidence>
<evidence type="ECO:0000313" key="4">
    <source>
        <dbReference type="Proteomes" id="UP000571817"/>
    </source>
</evidence>
<organism evidence="3 4">
    <name type="scientific">Allobranchiibius huperziae</name>
    <dbReference type="NCBI Taxonomy" id="1874116"/>
    <lineage>
        <taxon>Bacteria</taxon>
        <taxon>Bacillati</taxon>
        <taxon>Actinomycetota</taxon>
        <taxon>Actinomycetes</taxon>
        <taxon>Micrococcales</taxon>
        <taxon>Dermacoccaceae</taxon>
        <taxon>Allobranchiibius</taxon>
    </lineage>
</organism>
<keyword evidence="4" id="KW-1185">Reference proteome</keyword>
<evidence type="ECO:0000256" key="1">
    <source>
        <dbReference type="ARBA" id="ARBA00008791"/>
    </source>
</evidence>
<dbReference type="EMBL" id="JACCFW010000001">
    <property type="protein sequence ID" value="NYJ74023.1"/>
    <property type="molecule type" value="Genomic_DNA"/>
</dbReference>
<feature type="domain" description="UspA" evidence="2">
    <location>
        <begin position="7"/>
        <end position="141"/>
    </location>
</feature>
<dbReference type="Gene3D" id="3.40.50.620">
    <property type="entry name" value="HUPs"/>
    <property type="match status" value="2"/>
</dbReference>
<comment type="caution">
    <text evidence="3">The sequence shown here is derived from an EMBL/GenBank/DDBJ whole genome shotgun (WGS) entry which is preliminary data.</text>
</comment>
<feature type="domain" description="UspA" evidence="2">
    <location>
        <begin position="148"/>
        <end position="284"/>
    </location>
</feature>
<dbReference type="PRINTS" id="PR01438">
    <property type="entry name" value="UNVRSLSTRESS"/>
</dbReference>
<evidence type="ECO:0000259" key="2">
    <source>
        <dbReference type="Pfam" id="PF00582"/>
    </source>
</evidence>
<sequence>MDDNQYRIVAGVDSSHASTTAVEWAARAAAARQGSLRLLHGFSPDQSGFAFGMDTDADAIRTSGERLLARLAAHVHAAHDTVALTTAQSDDYPAKALVRASLAADLVVLGAHGDSQLGLASVGQTATQVASHASVPVTIVRGAPDDPFGRITVGLDPSEDARRALAWAVDEAGRTGAEVLAVHAWQPQDADDPHLRKADWAAYSRQVEDRVQEWIEPQRRAHADVKVQVQVDRANPSKVLTMSSRSSDLVVVGARGSGGFEGLRLGRVSRDLLGHAACSLTIVR</sequence>